<name>A0A0A9VVD8_LYGHE</name>
<gene>
    <name evidence="1" type="primary">der_17</name>
    <name evidence="1" type="ORF">CM83_105488</name>
</gene>
<feature type="non-terminal residue" evidence="1">
    <location>
        <position position="132"/>
    </location>
</feature>
<feature type="non-terminal residue" evidence="1">
    <location>
        <position position="1"/>
    </location>
</feature>
<sequence>STVGTSSRDKIPQYIENEIAKVPKLCTDNPWTLIKFLDKLHLLNGMNEHLFKQIFQRLATYQQNSVLLRLATSDEVLTFKYVARELLDELTTPHTKLKLVQERILRPQYTSENFRTYVEQVIKFNTILSQYS</sequence>
<evidence type="ECO:0000313" key="1">
    <source>
        <dbReference type="EMBL" id="JAF99155.1"/>
    </source>
</evidence>
<accession>A0A0A9VVD8</accession>
<protein>
    <submittedName>
        <fullName evidence="1">GTPase Der</fullName>
    </submittedName>
</protein>
<reference evidence="1" key="2">
    <citation type="submission" date="2014-07" db="EMBL/GenBank/DDBJ databases">
        <authorList>
            <person name="Hull J."/>
        </authorList>
    </citation>
    <scope>NUCLEOTIDE SEQUENCE</scope>
</reference>
<reference evidence="1" key="1">
    <citation type="journal article" date="2014" name="PLoS ONE">
        <title>Transcriptome-Based Identification of ABC Transporters in the Western Tarnished Plant Bug Lygus hesperus.</title>
        <authorList>
            <person name="Hull J.J."/>
            <person name="Chaney K."/>
            <person name="Geib S.M."/>
            <person name="Fabrick J.A."/>
            <person name="Brent C.S."/>
            <person name="Walsh D."/>
            <person name="Lavine L.C."/>
        </authorList>
    </citation>
    <scope>NUCLEOTIDE SEQUENCE</scope>
</reference>
<proteinExistence type="predicted"/>
<dbReference type="EMBL" id="GBHO01044448">
    <property type="protein sequence ID" value="JAF99155.1"/>
    <property type="molecule type" value="Transcribed_RNA"/>
</dbReference>
<dbReference type="AlphaFoldDB" id="A0A0A9VVD8"/>
<organism evidence="1">
    <name type="scientific">Lygus hesperus</name>
    <name type="common">Western plant bug</name>
    <dbReference type="NCBI Taxonomy" id="30085"/>
    <lineage>
        <taxon>Eukaryota</taxon>
        <taxon>Metazoa</taxon>
        <taxon>Ecdysozoa</taxon>
        <taxon>Arthropoda</taxon>
        <taxon>Hexapoda</taxon>
        <taxon>Insecta</taxon>
        <taxon>Pterygota</taxon>
        <taxon>Neoptera</taxon>
        <taxon>Paraneoptera</taxon>
        <taxon>Hemiptera</taxon>
        <taxon>Heteroptera</taxon>
        <taxon>Panheteroptera</taxon>
        <taxon>Cimicomorpha</taxon>
        <taxon>Miridae</taxon>
        <taxon>Mirini</taxon>
        <taxon>Lygus</taxon>
    </lineage>
</organism>